<comment type="function">
    <text evidence="1">Involved in the transposition of the insertion sequence.</text>
</comment>
<dbReference type="FunFam" id="3.30.420.10:FF:000045">
    <property type="entry name" value="3'-5' exonuclease DinG"/>
    <property type="match status" value="1"/>
</dbReference>
<keyword evidence="3" id="KW-0378">Hydrolase</keyword>
<keyword evidence="6" id="KW-0548">Nucleotidyltransferase</keyword>
<gene>
    <name evidence="6" type="primary">polC_1</name>
    <name evidence="6" type="ORF">BACERE00191_01979</name>
</gene>
<dbReference type="CDD" id="cd06130">
    <property type="entry name" value="DNA_pol_III_epsilon_like"/>
    <property type="match status" value="1"/>
</dbReference>
<organism evidence="6 7">
    <name type="scientific">Bacillus pacificus</name>
    <dbReference type="NCBI Taxonomy" id="2026187"/>
    <lineage>
        <taxon>Bacteria</taxon>
        <taxon>Bacillati</taxon>
        <taxon>Bacillota</taxon>
        <taxon>Bacilli</taxon>
        <taxon>Bacillales</taxon>
        <taxon>Bacillaceae</taxon>
        <taxon>Bacillus</taxon>
        <taxon>Bacillus cereus group</taxon>
    </lineage>
</organism>
<dbReference type="InterPro" id="IPR036420">
    <property type="entry name" value="BRCT_dom_sf"/>
</dbReference>
<dbReference type="Proteomes" id="UP000194499">
    <property type="component" value="Unassembled WGS sequence"/>
</dbReference>
<evidence type="ECO:0000256" key="1">
    <source>
        <dbReference type="ARBA" id="ARBA00002286"/>
    </source>
</evidence>
<dbReference type="SUPFAM" id="SSF52113">
    <property type="entry name" value="BRCT domain"/>
    <property type="match status" value="1"/>
</dbReference>
<dbReference type="PANTHER" id="PTHR30231:SF42">
    <property type="entry name" value="EXONUCLEASE"/>
    <property type="match status" value="1"/>
</dbReference>
<dbReference type="InterPro" id="IPR001357">
    <property type="entry name" value="BRCT_dom"/>
</dbReference>
<dbReference type="SUPFAM" id="SSF53098">
    <property type="entry name" value="Ribonuclease H-like"/>
    <property type="match status" value="1"/>
</dbReference>
<keyword evidence="4" id="KW-0269">Exonuclease</keyword>
<dbReference type="AlphaFoldDB" id="A0A1Y5ZI91"/>
<protein>
    <submittedName>
        <fullName evidence="6">DNA polymerase III PolC-type</fullName>
        <ecNumber evidence="6">2.7.7.7</ecNumber>
    </submittedName>
</protein>
<dbReference type="Gene3D" id="3.30.420.10">
    <property type="entry name" value="Ribonuclease H-like superfamily/Ribonuclease H"/>
    <property type="match status" value="1"/>
</dbReference>
<dbReference type="GO" id="GO:0003676">
    <property type="term" value="F:nucleic acid binding"/>
    <property type="evidence" value="ECO:0007669"/>
    <property type="project" value="InterPro"/>
</dbReference>
<keyword evidence="2" id="KW-0540">Nuclease</keyword>
<dbReference type="RefSeq" id="WP_000551413.1">
    <property type="nucleotide sequence ID" value="NZ_FWZB01000036.1"/>
</dbReference>
<dbReference type="EMBL" id="FWZB01000036">
    <property type="protein sequence ID" value="SMD94047.1"/>
    <property type="molecule type" value="Genomic_DNA"/>
</dbReference>
<dbReference type="Pfam" id="PF00929">
    <property type="entry name" value="RNase_T"/>
    <property type="match status" value="1"/>
</dbReference>
<dbReference type="PANTHER" id="PTHR30231">
    <property type="entry name" value="DNA POLYMERASE III SUBUNIT EPSILON"/>
    <property type="match status" value="1"/>
</dbReference>
<dbReference type="Pfam" id="PF00533">
    <property type="entry name" value="BRCT"/>
    <property type="match status" value="1"/>
</dbReference>
<dbReference type="InterPro" id="IPR012337">
    <property type="entry name" value="RNaseH-like_sf"/>
</dbReference>
<dbReference type="PROSITE" id="PS50172">
    <property type="entry name" value="BRCT"/>
    <property type="match status" value="1"/>
</dbReference>
<evidence type="ECO:0000256" key="3">
    <source>
        <dbReference type="ARBA" id="ARBA00022801"/>
    </source>
</evidence>
<feature type="domain" description="BRCT" evidence="5">
    <location>
        <begin position="214"/>
        <end position="303"/>
    </location>
</feature>
<dbReference type="SMART" id="SM00479">
    <property type="entry name" value="EXOIII"/>
    <property type="match status" value="1"/>
</dbReference>
<evidence type="ECO:0000256" key="2">
    <source>
        <dbReference type="ARBA" id="ARBA00022722"/>
    </source>
</evidence>
<evidence type="ECO:0000256" key="4">
    <source>
        <dbReference type="ARBA" id="ARBA00022839"/>
    </source>
</evidence>
<dbReference type="InterPro" id="IPR036397">
    <property type="entry name" value="RNaseH_sf"/>
</dbReference>
<dbReference type="Gene3D" id="3.40.50.10190">
    <property type="entry name" value="BRCT domain"/>
    <property type="match status" value="1"/>
</dbReference>
<dbReference type="CDD" id="cd17748">
    <property type="entry name" value="BRCT_DNA_ligase_like"/>
    <property type="match status" value="1"/>
</dbReference>
<evidence type="ECO:0000313" key="6">
    <source>
        <dbReference type="EMBL" id="SMD94047.1"/>
    </source>
</evidence>
<accession>A0A1Y5ZI91</accession>
<reference evidence="7" key="1">
    <citation type="submission" date="2017-04" db="EMBL/GenBank/DDBJ databases">
        <authorList>
            <person name="Criscuolo A."/>
        </authorList>
    </citation>
    <scope>NUCLEOTIDE SEQUENCE [LARGE SCALE GENOMIC DNA]</scope>
</reference>
<dbReference type="EC" id="2.7.7.7" evidence="6"/>
<evidence type="ECO:0000313" key="7">
    <source>
        <dbReference type="Proteomes" id="UP000194499"/>
    </source>
</evidence>
<dbReference type="GO" id="GO:0003887">
    <property type="term" value="F:DNA-directed DNA polymerase activity"/>
    <property type="evidence" value="ECO:0007669"/>
    <property type="project" value="UniProtKB-EC"/>
</dbReference>
<dbReference type="GO" id="GO:0008408">
    <property type="term" value="F:3'-5' exonuclease activity"/>
    <property type="evidence" value="ECO:0007669"/>
    <property type="project" value="TreeGrafter"/>
</dbReference>
<proteinExistence type="predicted"/>
<evidence type="ECO:0000259" key="5">
    <source>
        <dbReference type="PROSITE" id="PS50172"/>
    </source>
</evidence>
<dbReference type="GO" id="GO:0005829">
    <property type="term" value="C:cytosol"/>
    <property type="evidence" value="ECO:0007669"/>
    <property type="project" value="TreeGrafter"/>
</dbReference>
<dbReference type="InterPro" id="IPR013520">
    <property type="entry name" value="Ribonucl_H"/>
</dbReference>
<sequence length="303" mass="34899">MHNFVAFDFETANHHRHSICAVGMVFVENGEIIDTLYELINPEEDFDYYNIAIHGITPSDVKDALTFPEFYEAYKKRFENKLLVAHYLPFDGYALRDSLRRYELPSVYNNLLCTYQLSKKLITGEKSYTLKYLCKHFSIELNNHHNALEDARACAQLMLQLSHKYDLPNIEEIYSKTHIRTGEISGNTYRSSLVQSQSYSSLNLKDINVATEVSEDHPFYQKHIVFTGKLNAYTRIEAAQLIANKGGIPQNGINKNTNYIIIGDFDNVMIKGNKSSKLEKAEKLIAQGKELEIISEEEFMRML</sequence>
<name>A0A1Y5ZI91_9BACI</name>
<keyword evidence="6" id="KW-0808">Transferase</keyword>